<dbReference type="PROSITE" id="PS51296">
    <property type="entry name" value="RIESKE"/>
    <property type="match status" value="1"/>
</dbReference>
<keyword evidence="8" id="KW-0411">Iron-sulfur</keyword>
<comment type="caution">
    <text evidence="10">The sequence shown here is derived from an EMBL/GenBank/DDBJ whole genome shotgun (WGS) entry which is preliminary data.</text>
</comment>
<evidence type="ECO:0000256" key="8">
    <source>
        <dbReference type="ARBA" id="ARBA00023014"/>
    </source>
</evidence>
<protein>
    <submittedName>
        <fullName evidence="10">FAD-dependent oxidoreductase</fullName>
    </submittedName>
</protein>
<dbReference type="Gene3D" id="3.30.390.30">
    <property type="match status" value="1"/>
</dbReference>
<dbReference type="InterPro" id="IPR036188">
    <property type="entry name" value="FAD/NAD-bd_sf"/>
</dbReference>
<evidence type="ECO:0000256" key="2">
    <source>
        <dbReference type="ARBA" id="ARBA00022630"/>
    </source>
</evidence>
<evidence type="ECO:0000259" key="9">
    <source>
        <dbReference type="PROSITE" id="PS51296"/>
    </source>
</evidence>
<evidence type="ECO:0000256" key="5">
    <source>
        <dbReference type="ARBA" id="ARBA00022827"/>
    </source>
</evidence>
<evidence type="ECO:0000256" key="6">
    <source>
        <dbReference type="ARBA" id="ARBA00023002"/>
    </source>
</evidence>
<reference evidence="10 11" key="1">
    <citation type="journal article" date="2020" name="Insects">
        <title>Bacteria Belonging to Pseudomonas typographi sp. nov. from the Bark Beetle Ips typographus Have Genomic Potential to Aid in the Host Ecology.</title>
        <authorList>
            <person name="Peral-Aranega E."/>
            <person name="Saati-Santamaria Z."/>
            <person name="Kolarik M."/>
            <person name="Rivas R."/>
            <person name="Garcia-Fraile P."/>
        </authorList>
    </citation>
    <scope>NUCLEOTIDE SEQUENCE [LARGE SCALE GENOMIC DNA]</scope>
    <source>
        <strain evidence="10 11">CA3A</strain>
    </source>
</reference>
<dbReference type="InterPro" id="IPR023753">
    <property type="entry name" value="FAD/NAD-binding_dom"/>
</dbReference>
<proteinExistence type="predicted"/>
<dbReference type="RefSeq" id="WP_190423649.1">
    <property type="nucleotide sequence ID" value="NZ_JAAOCA010000026.1"/>
</dbReference>
<feature type="domain" description="Rieske" evidence="9">
    <location>
        <begin position="4"/>
        <end position="99"/>
    </location>
</feature>
<gene>
    <name evidence="10" type="ORF">HAQ05_19730</name>
</gene>
<evidence type="ECO:0000313" key="11">
    <source>
        <dbReference type="Proteomes" id="UP000805841"/>
    </source>
</evidence>
<evidence type="ECO:0000256" key="7">
    <source>
        <dbReference type="ARBA" id="ARBA00023004"/>
    </source>
</evidence>
<name>A0ABR7Z605_9PSED</name>
<dbReference type="Pfam" id="PF00355">
    <property type="entry name" value="Rieske"/>
    <property type="match status" value="1"/>
</dbReference>
<dbReference type="SUPFAM" id="SSF51905">
    <property type="entry name" value="FAD/NAD(P)-binding domain"/>
    <property type="match status" value="2"/>
</dbReference>
<keyword evidence="7" id="KW-0408">Iron</keyword>
<dbReference type="Gene3D" id="2.102.10.10">
    <property type="entry name" value="Rieske [2Fe-2S] iron-sulphur domain"/>
    <property type="match status" value="1"/>
</dbReference>
<dbReference type="PRINTS" id="PR00368">
    <property type="entry name" value="FADPNR"/>
</dbReference>
<keyword evidence="6" id="KW-0560">Oxidoreductase</keyword>
<comment type="cofactor">
    <cofactor evidence="1">
        <name>FAD</name>
        <dbReference type="ChEBI" id="CHEBI:57692"/>
    </cofactor>
</comment>
<dbReference type="Proteomes" id="UP000805841">
    <property type="component" value="Unassembled WGS sequence"/>
</dbReference>
<dbReference type="PANTHER" id="PTHR43557">
    <property type="entry name" value="APOPTOSIS-INDUCING FACTOR 1"/>
    <property type="match status" value="1"/>
</dbReference>
<keyword evidence="3" id="KW-0001">2Fe-2S</keyword>
<dbReference type="InterPro" id="IPR017941">
    <property type="entry name" value="Rieske_2Fe-2S"/>
</dbReference>
<evidence type="ECO:0000256" key="4">
    <source>
        <dbReference type="ARBA" id="ARBA00022723"/>
    </source>
</evidence>
<sequence length="509" mass="54962">MTLHAVAHLPELPEGQGWHAQAQDHQWLLVRNGSRVDAYQAHCPHAGAPLADGAVCEGKLVCPWHKAVFDLVDGRLCEPPALDGLKRYPVWLDGDRVLVDDRPLEPAQRSTAAGDRRTFAIIGGGAAGTAAAAALREYGFGGRILLVDEQFEPGYDRTALSKFVLAGQMAAEDTSPLRDTGFYDSQRIERIQAGVVRIDHPARRLELSDGTTLPYHAVLLATGGVPQRLGVEGEALANIHALRSREDARQFMTHTQAGTRVVIVGEGFIGLEAASALRERGMAVSVAGRHPTPFAAQFGEAVGRRLRQLHEAHGVVFHVAGVQAFEGQTQVHTVMLDNGEQLPAEAVLVAAGVAPATAMLDGRWLGEDGAVIVDAGLQASEGLWAAGDIARFPLAGEATRIEHWRLAEQHGRLAAANMLGAQQAYEGVPFFWTYHFGKRLDYVGNAHDWDSEHRMGDLQALNFIQLLCQRGEVKAAVACEREAACAWLAERLKRPLPLAEALAQIKAMG</sequence>
<keyword evidence="5" id="KW-0274">FAD</keyword>
<accession>A0ABR7Z605</accession>
<dbReference type="PRINTS" id="PR00411">
    <property type="entry name" value="PNDRDTASEI"/>
</dbReference>
<evidence type="ECO:0000256" key="3">
    <source>
        <dbReference type="ARBA" id="ARBA00022714"/>
    </source>
</evidence>
<keyword evidence="4" id="KW-0479">Metal-binding</keyword>
<dbReference type="InterPro" id="IPR016156">
    <property type="entry name" value="FAD/NAD-linked_Rdtase_dimer_sf"/>
</dbReference>
<keyword evidence="2" id="KW-0285">Flavoprotein</keyword>
<evidence type="ECO:0000256" key="1">
    <source>
        <dbReference type="ARBA" id="ARBA00001974"/>
    </source>
</evidence>
<keyword evidence="11" id="KW-1185">Reference proteome</keyword>
<dbReference type="EMBL" id="JAAOCA010000026">
    <property type="protein sequence ID" value="MBD1600913.1"/>
    <property type="molecule type" value="Genomic_DNA"/>
</dbReference>
<dbReference type="InterPro" id="IPR036922">
    <property type="entry name" value="Rieske_2Fe-2S_sf"/>
</dbReference>
<organism evidence="10 11">
    <name type="scientific">Pseudomonas typographi</name>
    <dbReference type="NCBI Taxonomy" id="2715964"/>
    <lineage>
        <taxon>Bacteria</taxon>
        <taxon>Pseudomonadati</taxon>
        <taxon>Pseudomonadota</taxon>
        <taxon>Gammaproteobacteria</taxon>
        <taxon>Pseudomonadales</taxon>
        <taxon>Pseudomonadaceae</taxon>
        <taxon>Pseudomonas</taxon>
    </lineage>
</organism>
<evidence type="ECO:0000313" key="10">
    <source>
        <dbReference type="EMBL" id="MBD1600913.1"/>
    </source>
</evidence>
<dbReference type="SUPFAM" id="SSF50022">
    <property type="entry name" value="ISP domain"/>
    <property type="match status" value="1"/>
</dbReference>
<dbReference type="SUPFAM" id="SSF55424">
    <property type="entry name" value="FAD/NAD-linked reductases, dimerisation (C-terminal) domain"/>
    <property type="match status" value="1"/>
</dbReference>
<dbReference type="Gene3D" id="3.50.50.60">
    <property type="entry name" value="FAD/NAD(P)-binding domain"/>
    <property type="match status" value="2"/>
</dbReference>
<dbReference type="Pfam" id="PF07992">
    <property type="entry name" value="Pyr_redox_2"/>
    <property type="match status" value="1"/>
</dbReference>
<dbReference type="InterPro" id="IPR050446">
    <property type="entry name" value="FAD-oxidoreductase/Apoptosis"/>
</dbReference>
<dbReference type="PANTHER" id="PTHR43557:SF2">
    <property type="entry name" value="RIESKE DOMAIN-CONTAINING PROTEIN-RELATED"/>
    <property type="match status" value="1"/>
</dbReference>